<dbReference type="PANTHER" id="PTHR37319:SF1">
    <property type="entry name" value="TRANSPOSASE TN5 DIMERISATION DOMAIN-CONTAINING PROTEIN"/>
    <property type="match status" value="1"/>
</dbReference>
<keyword evidence="3" id="KW-1185">Reference proteome</keyword>
<dbReference type="KEGG" id="sclo:SCLO_5000150"/>
<dbReference type="EMBL" id="AP017659">
    <property type="protein sequence ID" value="BAV66911.1"/>
    <property type="molecule type" value="Genomic_DNA"/>
</dbReference>
<dbReference type="InterPro" id="IPR014735">
    <property type="entry name" value="Transposase_Tn5-like_N"/>
</dbReference>
<dbReference type="RefSeq" id="WP_322788841.1">
    <property type="nucleotide sequence ID" value="NZ_AP017659.1"/>
</dbReference>
<dbReference type="InterPro" id="IPR047768">
    <property type="entry name" value="Tn5p-like"/>
</dbReference>
<reference evidence="2 3" key="1">
    <citation type="submission" date="2016-10" db="EMBL/GenBank/DDBJ databases">
        <title>Complete Genome Sequence of the Nonylphenol-Degrading Bacterium Sphingobium cloacae JCM 10874T.</title>
        <authorList>
            <person name="Ootsuka M."/>
            <person name="Nishizawa T."/>
            <person name="Ohta H."/>
        </authorList>
    </citation>
    <scope>NUCLEOTIDE SEQUENCE [LARGE SCALE GENOMIC DNA]</scope>
    <source>
        <strain evidence="2 3">JCM 10874</strain>
        <plasmid evidence="3">psclo_5 dna</plasmid>
    </source>
</reference>
<dbReference type="Gene3D" id="3.90.350.10">
    <property type="entry name" value="Transposase Inhibitor Protein From Tn5, Chain A, domain 1"/>
    <property type="match status" value="1"/>
</dbReference>
<accession>A0A1E1F918</accession>
<protein>
    <submittedName>
        <fullName evidence="2">Transposase</fullName>
    </submittedName>
</protein>
<organism evidence="2 3">
    <name type="scientific">Sphingobium cloacae</name>
    <dbReference type="NCBI Taxonomy" id="120107"/>
    <lineage>
        <taxon>Bacteria</taxon>
        <taxon>Pseudomonadati</taxon>
        <taxon>Pseudomonadota</taxon>
        <taxon>Alphaproteobacteria</taxon>
        <taxon>Sphingomonadales</taxon>
        <taxon>Sphingomonadaceae</taxon>
        <taxon>Sphingobium</taxon>
    </lineage>
</organism>
<evidence type="ECO:0000313" key="3">
    <source>
        <dbReference type="Proteomes" id="UP000218272"/>
    </source>
</evidence>
<dbReference type="InterPro" id="IPR038215">
    <property type="entry name" value="TN5-like_N_sf"/>
</dbReference>
<name>A0A1E1F918_9SPHN</name>
<sequence>MDPMLDGASWLDAELAACEFADARLGKRLRRLLEQLGGAIGASLPLACQDWAATKAAYRFLDNDRVSEHAILAGHFAATRSRLAAVNGLILILHDTTEFTFQRQHTEAVGVTYRVNSGKDKQGRWRQHTVCGLLMHSSLAVTLEGLRRGQVLEPQGVSRHPGAQALYQRHACADRAEGKRALAREHASGVSASR</sequence>
<dbReference type="SUPFAM" id="SSF53098">
    <property type="entry name" value="Ribonuclease H-like"/>
    <property type="match status" value="1"/>
</dbReference>
<evidence type="ECO:0000313" key="2">
    <source>
        <dbReference type="EMBL" id="BAV66911.1"/>
    </source>
</evidence>
<dbReference type="Gene3D" id="1.10.246.40">
    <property type="entry name" value="Tn5 transposase, domain 1"/>
    <property type="match status" value="1"/>
</dbReference>
<geneLocation type="plasmid" evidence="3">
    <name>psclo_5 dna</name>
</geneLocation>
<dbReference type="PANTHER" id="PTHR37319">
    <property type="entry name" value="TRANSPOSASE"/>
    <property type="match status" value="1"/>
</dbReference>
<dbReference type="Proteomes" id="UP000218272">
    <property type="component" value="Plasmid pSCLO_5"/>
</dbReference>
<keyword evidence="2" id="KW-0614">Plasmid</keyword>
<dbReference type="AlphaFoldDB" id="A0A1E1F918"/>
<feature type="domain" description="Transposase Tn5-like N-terminal" evidence="1">
    <location>
        <begin position="9"/>
        <end position="66"/>
    </location>
</feature>
<dbReference type="InterPro" id="IPR012337">
    <property type="entry name" value="RNaseH-like_sf"/>
</dbReference>
<dbReference type="Pfam" id="PF14706">
    <property type="entry name" value="Tnp_DNA_bind"/>
    <property type="match status" value="1"/>
</dbReference>
<gene>
    <name evidence="2" type="ORF">SCLO_5000150</name>
</gene>
<evidence type="ECO:0000259" key="1">
    <source>
        <dbReference type="Pfam" id="PF14706"/>
    </source>
</evidence>
<proteinExistence type="predicted"/>